<proteinExistence type="inferred from homology"/>
<evidence type="ECO:0000256" key="5">
    <source>
        <dbReference type="ARBA" id="ARBA00022963"/>
    </source>
</evidence>
<dbReference type="EMBL" id="BMQN01000001">
    <property type="protein sequence ID" value="GGR82869.1"/>
    <property type="molecule type" value="Genomic_DNA"/>
</dbReference>
<comment type="caution">
    <text evidence="8">The sequence shown here is derived from an EMBL/GenBank/DDBJ whole genome shotgun (WGS) entry which is preliminary data.</text>
</comment>
<organism evidence="8 9">
    <name type="scientific">Deinococcus sedimenti</name>
    <dbReference type="NCBI Taxonomy" id="1867090"/>
    <lineage>
        <taxon>Bacteria</taxon>
        <taxon>Thermotogati</taxon>
        <taxon>Deinococcota</taxon>
        <taxon>Deinococci</taxon>
        <taxon>Deinococcales</taxon>
        <taxon>Deinococcaceae</taxon>
        <taxon>Deinococcus</taxon>
    </lineage>
</organism>
<protein>
    <recommendedName>
        <fullName evidence="3">phospholipase D</fullName>
        <ecNumber evidence="3">3.1.4.4</ecNumber>
    </recommendedName>
</protein>
<accession>A0ABQ2S115</accession>
<evidence type="ECO:0000313" key="8">
    <source>
        <dbReference type="EMBL" id="GGR82869.1"/>
    </source>
</evidence>
<evidence type="ECO:0000256" key="6">
    <source>
        <dbReference type="ARBA" id="ARBA00023098"/>
    </source>
</evidence>
<dbReference type="InterPro" id="IPR001736">
    <property type="entry name" value="PLipase_D/transphosphatidylase"/>
</dbReference>
<evidence type="ECO:0000256" key="2">
    <source>
        <dbReference type="ARBA" id="ARBA00008664"/>
    </source>
</evidence>
<dbReference type="Proteomes" id="UP000644548">
    <property type="component" value="Unassembled WGS sequence"/>
</dbReference>
<sequence>MLGAVRTPQDLDTPRDAFDTLADEIRAARSEVLLTSMEWESEPGHPGATFIQAVRDLHERVRADPAAYPQGMTIRVLLGNYPQLNDPAGTAQILELARELRRAGVPLSDLEGRWTLTLLKYAYLPHSHVKLHVIDGQDLTVSGYNFTAWHLPLGTPGGLALHDTGLRLRGPAAQEGVAAFDDLWRLSDQLVCPPDITPDTVAARCALRPAGRPTHPTGATRAVSAGSDRAFLLYRRTAGEDNADRAHLALIGAARHSIDLMQADFSPGLDCWFGYVTPESCPLDRLPVYFPALLRAMQRGVHVRLLVVDYGFGKPANRTGVALMRRELRRRGLDGLFDARYTTFRLHTKAMTVDGDMVVVGSMNFHFSAWGSAGLAEAALATGNAAAVAEQERSFERAWTTSSVPVPEERWLSRIPRDLVSVP</sequence>
<evidence type="ECO:0000256" key="1">
    <source>
        <dbReference type="ARBA" id="ARBA00000798"/>
    </source>
</evidence>
<dbReference type="PROSITE" id="PS50035">
    <property type="entry name" value="PLD"/>
    <property type="match status" value="1"/>
</dbReference>
<dbReference type="EC" id="3.1.4.4" evidence="3"/>
<dbReference type="Pfam" id="PF13091">
    <property type="entry name" value="PLDc_2"/>
    <property type="match status" value="1"/>
</dbReference>
<comment type="similarity">
    <text evidence="2">Belongs to the phospholipase D family.</text>
</comment>
<dbReference type="InterPro" id="IPR025202">
    <property type="entry name" value="PLD-like_dom"/>
</dbReference>
<dbReference type="Gene3D" id="3.30.870.10">
    <property type="entry name" value="Endonuclease Chain A"/>
    <property type="match status" value="2"/>
</dbReference>
<gene>
    <name evidence="8" type="ORF">GCM10008960_07380</name>
</gene>
<evidence type="ECO:0000256" key="4">
    <source>
        <dbReference type="ARBA" id="ARBA00022801"/>
    </source>
</evidence>
<name>A0ABQ2S115_9DEIO</name>
<dbReference type="PANTHER" id="PTHR43856">
    <property type="entry name" value="CARDIOLIPIN HYDROLASE"/>
    <property type="match status" value="1"/>
</dbReference>
<dbReference type="SUPFAM" id="SSF56024">
    <property type="entry name" value="Phospholipase D/nuclease"/>
    <property type="match status" value="2"/>
</dbReference>
<keyword evidence="6" id="KW-0443">Lipid metabolism</keyword>
<keyword evidence="5" id="KW-0442">Lipid degradation</keyword>
<reference evidence="9" key="1">
    <citation type="journal article" date="2019" name="Int. J. Syst. Evol. Microbiol.">
        <title>The Global Catalogue of Microorganisms (GCM) 10K type strain sequencing project: providing services to taxonomists for standard genome sequencing and annotation.</title>
        <authorList>
            <consortium name="The Broad Institute Genomics Platform"/>
            <consortium name="The Broad Institute Genome Sequencing Center for Infectious Disease"/>
            <person name="Wu L."/>
            <person name="Ma J."/>
        </authorList>
    </citation>
    <scope>NUCLEOTIDE SEQUENCE [LARGE SCALE GENOMIC DNA]</scope>
    <source>
        <strain evidence="9">JCM 31405</strain>
    </source>
</reference>
<comment type="catalytic activity">
    <reaction evidence="1">
        <text>a 1,2-diacyl-sn-glycero-3-phosphocholine + H2O = a 1,2-diacyl-sn-glycero-3-phosphate + choline + H(+)</text>
        <dbReference type="Rhea" id="RHEA:14445"/>
        <dbReference type="ChEBI" id="CHEBI:15354"/>
        <dbReference type="ChEBI" id="CHEBI:15377"/>
        <dbReference type="ChEBI" id="CHEBI:15378"/>
        <dbReference type="ChEBI" id="CHEBI:57643"/>
        <dbReference type="ChEBI" id="CHEBI:58608"/>
        <dbReference type="EC" id="3.1.4.4"/>
    </reaction>
</comment>
<keyword evidence="4" id="KW-0378">Hydrolase</keyword>
<dbReference type="InterPro" id="IPR051406">
    <property type="entry name" value="PLD_domain"/>
</dbReference>
<keyword evidence="9" id="KW-1185">Reference proteome</keyword>
<evidence type="ECO:0000313" key="9">
    <source>
        <dbReference type="Proteomes" id="UP000644548"/>
    </source>
</evidence>
<dbReference type="PANTHER" id="PTHR43856:SF1">
    <property type="entry name" value="MITOCHONDRIAL CARDIOLIPIN HYDROLASE"/>
    <property type="match status" value="1"/>
</dbReference>
<feature type="domain" description="PLD phosphodiesterase" evidence="7">
    <location>
        <begin position="342"/>
        <end position="369"/>
    </location>
</feature>
<evidence type="ECO:0000256" key="3">
    <source>
        <dbReference type="ARBA" id="ARBA00012027"/>
    </source>
</evidence>
<evidence type="ECO:0000259" key="7">
    <source>
        <dbReference type="PROSITE" id="PS50035"/>
    </source>
</evidence>